<keyword evidence="1" id="KW-0812">Transmembrane</keyword>
<evidence type="ECO:0000256" key="1">
    <source>
        <dbReference type="SAM" id="Phobius"/>
    </source>
</evidence>
<dbReference type="Proteomes" id="UP000529946">
    <property type="component" value="Unassembled WGS sequence"/>
</dbReference>
<dbReference type="EMBL" id="JACIDM010000002">
    <property type="protein sequence ID" value="MBB4083679.1"/>
    <property type="molecule type" value="Genomic_DNA"/>
</dbReference>
<sequence>MEYLSSTPGQRLEGYRAYARAADSFSGVAWKAPSAHRFENTVANDAPSREPTVGEVMKAVPAWLVVAGGAVAAALMGAMLGGALHI</sequence>
<dbReference type="AlphaFoldDB" id="A0A7W6JEK6"/>
<keyword evidence="1" id="KW-1133">Transmembrane helix</keyword>
<accession>A0A7W6JEK6</accession>
<protein>
    <submittedName>
        <fullName evidence="2">Uncharacterized protein</fullName>
    </submittedName>
</protein>
<evidence type="ECO:0000313" key="3">
    <source>
        <dbReference type="Proteomes" id="UP000529946"/>
    </source>
</evidence>
<keyword evidence="1" id="KW-0472">Membrane</keyword>
<reference evidence="2 3" key="1">
    <citation type="submission" date="2020-08" db="EMBL/GenBank/DDBJ databases">
        <title>Genomic Encyclopedia of Type Strains, Phase IV (KMG-IV): sequencing the most valuable type-strain genomes for metagenomic binning, comparative biology and taxonomic classification.</title>
        <authorList>
            <person name="Goeker M."/>
        </authorList>
    </citation>
    <scope>NUCLEOTIDE SEQUENCE [LARGE SCALE GENOMIC DNA]</scope>
    <source>
        <strain evidence="2 3">DSM 23960</strain>
    </source>
</reference>
<feature type="transmembrane region" description="Helical" evidence="1">
    <location>
        <begin position="62"/>
        <end position="84"/>
    </location>
</feature>
<name>A0A7W6JEK6_9CAUL</name>
<evidence type="ECO:0000313" key="2">
    <source>
        <dbReference type="EMBL" id="MBB4083679.1"/>
    </source>
</evidence>
<comment type="caution">
    <text evidence="2">The sequence shown here is derived from an EMBL/GenBank/DDBJ whole genome shotgun (WGS) entry which is preliminary data.</text>
</comment>
<keyword evidence="3" id="KW-1185">Reference proteome</keyword>
<organism evidence="2 3">
    <name type="scientific">Brevundimonas lenta</name>
    <dbReference type="NCBI Taxonomy" id="424796"/>
    <lineage>
        <taxon>Bacteria</taxon>
        <taxon>Pseudomonadati</taxon>
        <taxon>Pseudomonadota</taxon>
        <taxon>Alphaproteobacteria</taxon>
        <taxon>Caulobacterales</taxon>
        <taxon>Caulobacteraceae</taxon>
        <taxon>Brevundimonas</taxon>
    </lineage>
</organism>
<proteinExistence type="predicted"/>
<dbReference type="RefSeq" id="WP_183204749.1">
    <property type="nucleotide sequence ID" value="NZ_BAAAER010000007.1"/>
</dbReference>
<gene>
    <name evidence="2" type="ORF">GGR12_002545</name>
</gene>